<dbReference type="InterPro" id="IPR013099">
    <property type="entry name" value="K_chnl_dom"/>
</dbReference>
<dbReference type="AlphaFoldDB" id="A0A5D4NHQ1"/>
<dbReference type="GO" id="GO:0034220">
    <property type="term" value="P:monoatomic ion transmembrane transport"/>
    <property type="evidence" value="ECO:0007669"/>
    <property type="project" value="UniProtKB-KW"/>
</dbReference>
<dbReference type="SUPFAM" id="SSF116726">
    <property type="entry name" value="TrkA C-terminal domain-like"/>
    <property type="match status" value="1"/>
</dbReference>
<feature type="transmembrane region" description="Helical" evidence="2">
    <location>
        <begin position="73"/>
        <end position="94"/>
    </location>
</feature>
<proteinExistence type="predicted"/>
<dbReference type="RefSeq" id="WP_148942208.1">
    <property type="nucleotide sequence ID" value="NZ_VTEI01000021.1"/>
</dbReference>
<dbReference type="PANTHER" id="PTHR43833">
    <property type="entry name" value="POTASSIUM CHANNEL PROTEIN 2-RELATED-RELATED"/>
    <property type="match status" value="1"/>
</dbReference>
<dbReference type="Proteomes" id="UP000322267">
    <property type="component" value="Unassembled WGS sequence"/>
</dbReference>
<dbReference type="Pfam" id="PF02254">
    <property type="entry name" value="TrkA_N"/>
    <property type="match status" value="1"/>
</dbReference>
<evidence type="ECO:0000313" key="5">
    <source>
        <dbReference type="Proteomes" id="UP000322267"/>
    </source>
</evidence>
<feature type="domain" description="RCK N-terminal" evidence="3">
    <location>
        <begin position="113"/>
        <end position="237"/>
    </location>
</feature>
<dbReference type="PANTHER" id="PTHR43833:SF9">
    <property type="entry name" value="POTASSIUM CHANNEL PROTEIN YUGO-RELATED"/>
    <property type="match status" value="1"/>
</dbReference>
<gene>
    <name evidence="4" type="ORF">FZC78_21920</name>
</gene>
<keyword evidence="2" id="KW-0472">Membrane</keyword>
<dbReference type="InterPro" id="IPR050721">
    <property type="entry name" value="Trk_Ktr_HKT_K-transport"/>
</dbReference>
<organism evidence="4 5">
    <name type="scientific">Rossellomorea vietnamensis</name>
    <dbReference type="NCBI Taxonomy" id="218284"/>
    <lineage>
        <taxon>Bacteria</taxon>
        <taxon>Bacillati</taxon>
        <taxon>Bacillota</taxon>
        <taxon>Bacilli</taxon>
        <taxon>Bacillales</taxon>
        <taxon>Bacillaceae</taxon>
        <taxon>Rossellomorea</taxon>
    </lineage>
</organism>
<sequence length="338" mass="37421">MSVSFYQRFLRWPILVRTLVIALTAISAFGILIHIIEPVNFPTIFDGIWWALITTSTVGYGDYVPLTTSGRIIAMLLIFLGAGFLTTYFVTLAASTVTKQNAYLEGKASFMGKEHTIIVGWNERSREIIDQLLSFDGSNLVTLIDDSLTENPYKNPLIHFIKGQSFRDDILKKAGVNTAEIAVITADQNKNEIDADMNTVMTLLAMKGINPKLYCVAEVLTGDHIANAERAGADEVIQTNKQTSYIIMDSILSKGMSTTILELLNHLKGNNLQVIDPIEECHNKTFQEISNLLLKQNIILLGLKKGERTIVNPPLETIIYADDGLLVISTEKGKKKSG</sequence>
<protein>
    <submittedName>
        <fullName evidence="4">Potassium channel family protein</fullName>
    </submittedName>
</protein>
<dbReference type="InterPro" id="IPR003148">
    <property type="entry name" value="RCK_N"/>
</dbReference>
<evidence type="ECO:0000256" key="2">
    <source>
        <dbReference type="SAM" id="Phobius"/>
    </source>
</evidence>
<dbReference type="InterPro" id="IPR036291">
    <property type="entry name" value="NAD(P)-bd_dom_sf"/>
</dbReference>
<comment type="subcellular location">
    <subcellularLocation>
        <location evidence="1">Cell membrane</location>
        <topology evidence="1">Multi-pass membrane protein</topology>
    </subcellularLocation>
</comment>
<evidence type="ECO:0000256" key="1">
    <source>
        <dbReference type="ARBA" id="ARBA00004651"/>
    </source>
</evidence>
<dbReference type="Gene3D" id="3.30.70.1450">
    <property type="entry name" value="Regulator of K+ conductance, C-terminal domain"/>
    <property type="match status" value="1"/>
</dbReference>
<keyword evidence="2" id="KW-0812">Transmembrane</keyword>
<accession>A0A5D4NHQ1</accession>
<reference evidence="4 5" key="1">
    <citation type="submission" date="2019-08" db="EMBL/GenBank/DDBJ databases">
        <title>Bacillus genomes from the desert of Cuatro Cienegas, Coahuila.</title>
        <authorList>
            <person name="Olmedo-Alvarez G."/>
        </authorList>
    </citation>
    <scope>NUCLEOTIDE SEQUENCE [LARGE SCALE GENOMIC DNA]</scope>
    <source>
        <strain evidence="4 5">CH34_1T</strain>
    </source>
</reference>
<dbReference type="Pfam" id="PF07885">
    <property type="entry name" value="Ion_trans_2"/>
    <property type="match status" value="1"/>
</dbReference>
<keyword evidence="4" id="KW-0813">Transport</keyword>
<dbReference type="SUPFAM" id="SSF51735">
    <property type="entry name" value="NAD(P)-binding Rossmann-fold domains"/>
    <property type="match status" value="1"/>
</dbReference>
<keyword evidence="2" id="KW-1133">Transmembrane helix</keyword>
<dbReference type="GO" id="GO:0005886">
    <property type="term" value="C:plasma membrane"/>
    <property type="evidence" value="ECO:0007669"/>
    <property type="project" value="UniProtKB-SubCell"/>
</dbReference>
<keyword evidence="4" id="KW-0407">Ion channel</keyword>
<comment type="caution">
    <text evidence="4">The sequence shown here is derived from an EMBL/GenBank/DDBJ whole genome shotgun (WGS) entry which is preliminary data.</text>
</comment>
<name>A0A5D4NHQ1_9BACI</name>
<dbReference type="Gene3D" id="1.10.287.70">
    <property type="match status" value="1"/>
</dbReference>
<evidence type="ECO:0000259" key="3">
    <source>
        <dbReference type="PROSITE" id="PS51201"/>
    </source>
</evidence>
<evidence type="ECO:0000313" key="4">
    <source>
        <dbReference type="EMBL" id="TYS13339.1"/>
    </source>
</evidence>
<dbReference type="InterPro" id="IPR036721">
    <property type="entry name" value="RCK_C_sf"/>
</dbReference>
<dbReference type="GO" id="GO:0006813">
    <property type="term" value="P:potassium ion transport"/>
    <property type="evidence" value="ECO:0007669"/>
    <property type="project" value="InterPro"/>
</dbReference>
<dbReference type="EMBL" id="VTEI01000021">
    <property type="protein sequence ID" value="TYS13339.1"/>
    <property type="molecule type" value="Genomic_DNA"/>
</dbReference>
<keyword evidence="4" id="KW-0406">Ion transport</keyword>
<feature type="transmembrane region" description="Helical" evidence="2">
    <location>
        <begin position="12"/>
        <end position="36"/>
    </location>
</feature>
<dbReference type="OrthoDB" id="9785285at2"/>
<dbReference type="Gene3D" id="3.40.50.720">
    <property type="entry name" value="NAD(P)-binding Rossmann-like Domain"/>
    <property type="match status" value="1"/>
</dbReference>
<dbReference type="SUPFAM" id="SSF81324">
    <property type="entry name" value="Voltage-gated potassium channels"/>
    <property type="match status" value="1"/>
</dbReference>
<dbReference type="PROSITE" id="PS51201">
    <property type="entry name" value="RCK_N"/>
    <property type="match status" value="1"/>
</dbReference>